<evidence type="ECO:0000313" key="6">
    <source>
        <dbReference type="Proteomes" id="UP000254425"/>
    </source>
</evidence>
<accession>A0A345XNZ2</accession>
<keyword evidence="6" id="KW-1185">Reference proteome</keyword>
<keyword evidence="2" id="KW-0560">Oxidoreductase</keyword>
<dbReference type="GO" id="GO:0000166">
    <property type="term" value="F:nucleotide binding"/>
    <property type="evidence" value="ECO:0007669"/>
    <property type="project" value="InterPro"/>
</dbReference>
<dbReference type="AlphaFoldDB" id="A0A345XNZ2"/>
<dbReference type="InterPro" id="IPR036291">
    <property type="entry name" value="NAD(P)-bd_dom_sf"/>
</dbReference>
<dbReference type="SUPFAM" id="SSF55347">
    <property type="entry name" value="Glyceraldehyde-3-phosphate dehydrogenase-like, C-terminal domain"/>
    <property type="match status" value="1"/>
</dbReference>
<evidence type="ECO:0000256" key="1">
    <source>
        <dbReference type="ARBA" id="ARBA00010928"/>
    </source>
</evidence>
<gene>
    <name evidence="5" type="ORF">DVA86_12535</name>
</gene>
<dbReference type="SUPFAM" id="SSF51735">
    <property type="entry name" value="NAD(P)-binding Rossmann-fold domains"/>
    <property type="match status" value="1"/>
</dbReference>
<name>A0A345XNZ2_9ACTN</name>
<feature type="domain" description="Gfo/Idh/MocA-like oxidoreductase N-terminal" evidence="3">
    <location>
        <begin position="8"/>
        <end position="122"/>
    </location>
</feature>
<dbReference type="InterPro" id="IPR050984">
    <property type="entry name" value="Gfo/Idh/MocA_domain"/>
</dbReference>
<reference evidence="5 6" key="1">
    <citation type="submission" date="2018-07" db="EMBL/GenBank/DDBJ databases">
        <title>Draft genome of the type strain Streptomyces armeniacus ATCC 15676.</title>
        <authorList>
            <person name="Labana P."/>
            <person name="Gosse J.T."/>
            <person name="Boddy C.N."/>
        </authorList>
    </citation>
    <scope>NUCLEOTIDE SEQUENCE [LARGE SCALE GENOMIC DNA]</scope>
    <source>
        <strain evidence="5 6">ATCC 15676</strain>
    </source>
</reference>
<evidence type="ECO:0000313" key="5">
    <source>
        <dbReference type="EMBL" id="AXK33358.1"/>
    </source>
</evidence>
<comment type="similarity">
    <text evidence="1">Belongs to the Gfo/Idh/MocA family.</text>
</comment>
<sequence length="339" mass="36441">MGPSRTPLRMGLLGCAEIAWRNALPAMARVPEMELTACASRDRAKAERFATRFGGVPVEGYERLLARTDIDAVYIPLPTGLHHRWAHRALSEGKHVLVEKPLAGTLAEAEDLVKLAARRGLWAAENFTFVHHSQHAFVRELTAGGAIGRPRSFSAAYGIPPREPDDIRYRADLGGGALLDLGSYLVRAARLFLGDGLRVLGSVLRTAPGEGSGGGPGDGVDLGGSALLCSGEGVPADLAFSFQTSYRSAYTVWGSSGRLTLERAFSPPPTLRTVLRVERQDHVEELTLAADDQFANGFRRFAEAVRGGADFGPQGQELLEQAELLDHVRDSACRVPAHG</sequence>
<evidence type="ECO:0000256" key="2">
    <source>
        <dbReference type="ARBA" id="ARBA00023002"/>
    </source>
</evidence>
<proteinExistence type="inferred from homology"/>
<dbReference type="KEGG" id="sarm:DVA86_12535"/>
<protein>
    <submittedName>
        <fullName evidence="5">Gfo/Idh/MocA family oxidoreductase</fullName>
    </submittedName>
</protein>
<dbReference type="Gene3D" id="3.30.360.10">
    <property type="entry name" value="Dihydrodipicolinate Reductase, domain 2"/>
    <property type="match status" value="1"/>
</dbReference>
<dbReference type="RefSeq" id="WP_208878157.1">
    <property type="nucleotide sequence ID" value="NZ_CP031320.1"/>
</dbReference>
<evidence type="ECO:0000259" key="4">
    <source>
        <dbReference type="Pfam" id="PF22725"/>
    </source>
</evidence>
<dbReference type="PANTHER" id="PTHR22604">
    <property type="entry name" value="OXIDOREDUCTASES"/>
    <property type="match status" value="1"/>
</dbReference>
<dbReference type="GO" id="GO:0016491">
    <property type="term" value="F:oxidoreductase activity"/>
    <property type="evidence" value="ECO:0007669"/>
    <property type="project" value="UniProtKB-KW"/>
</dbReference>
<evidence type="ECO:0000259" key="3">
    <source>
        <dbReference type="Pfam" id="PF01408"/>
    </source>
</evidence>
<feature type="domain" description="GFO/IDH/MocA-like oxidoreductase" evidence="4">
    <location>
        <begin position="138"/>
        <end position="259"/>
    </location>
</feature>
<dbReference type="EMBL" id="CP031320">
    <property type="protein sequence ID" value="AXK33358.1"/>
    <property type="molecule type" value="Genomic_DNA"/>
</dbReference>
<dbReference type="Pfam" id="PF01408">
    <property type="entry name" value="GFO_IDH_MocA"/>
    <property type="match status" value="1"/>
</dbReference>
<dbReference type="InterPro" id="IPR055170">
    <property type="entry name" value="GFO_IDH_MocA-like_dom"/>
</dbReference>
<dbReference type="InterPro" id="IPR000683">
    <property type="entry name" value="Gfo/Idh/MocA-like_OxRdtase_N"/>
</dbReference>
<dbReference type="Proteomes" id="UP000254425">
    <property type="component" value="Chromosome"/>
</dbReference>
<dbReference type="PANTHER" id="PTHR22604:SF105">
    <property type="entry name" value="TRANS-1,2-DIHYDROBENZENE-1,2-DIOL DEHYDROGENASE"/>
    <property type="match status" value="1"/>
</dbReference>
<organism evidence="5 6">
    <name type="scientific">Streptomyces armeniacus</name>
    <dbReference type="NCBI Taxonomy" id="83291"/>
    <lineage>
        <taxon>Bacteria</taxon>
        <taxon>Bacillati</taxon>
        <taxon>Actinomycetota</taxon>
        <taxon>Actinomycetes</taxon>
        <taxon>Kitasatosporales</taxon>
        <taxon>Streptomycetaceae</taxon>
        <taxon>Streptomyces</taxon>
    </lineage>
</organism>
<dbReference type="Gene3D" id="3.40.50.720">
    <property type="entry name" value="NAD(P)-binding Rossmann-like Domain"/>
    <property type="match status" value="1"/>
</dbReference>
<dbReference type="Pfam" id="PF22725">
    <property type="entry name" value="GFO_IDH_MocA_C3"/>
    <property type="match status" value="1"/>
</dbReference>